<dbReference type="InterPro" id="IPR019554">
    <property type="entry name" value="Soluble_ligand-bd"/>
</dbReference>
<dbReference type="GO" id="GO:0046872">
    <property type="term" value="F:metal ion binding"/>
    <property type="evidence" value="ECO:0007669"/>
    <property type="project" value="UniProtKB-KW"/>
</dbReference>
<dbReference type="InterPro" id="IPR037225">
    <property type="entry name" value="Nuo51_FMN-bd_sf"/>
</dbReference>
<feature type="non-terminal residue" evidence="5">
    <location>
        <position position="109"/>
    </location>
</feature>
<evidence type="ECO:0000256" key="3">
    <source>
        <dbReference type="ARBA" id="ARBA00023014"/>
    </source>
</evidence>
<feature type="non-terminal residue" evidence="5">
    <location>
        <position position="1"/>
    </location>
</feature>
<dbReference type="Pfam" id="PF10531">
    <property type="entry name" value="SLBB"/>
    <property type="match status" value="1"/>
</dbReference>
<name>X1Q6B1_9ZZZZ</name>
<dbReference type="GO" id="GO:0051536">
    <property type="term" value="F:iron-sulfur cluster binding"/>
    <property type="evidence" value="ECO:0007669"/>
    <property type="project" value="UniProtKB-KW"/>
</dbReference>
<keyword evidence="1" id="KW-0479">Metal-binding</keyword>
<keyword evidence="3" id="KW-0411">Iron-sulfur</keyword>
<evidence type="ECO:0000259" key="4">
    <source>
        <dbReference type="Pfam" id="PF10531"/>
    </source>
</evidence>
<dbReference type="AlphaFoldDB" id="X1Q6B1"/>
<evidence type="ECO:0000256" key="2">
    <source>
        <dbReference type="ARBA" id="ARBA00023004"/>
    </source>
</evidence>
<accession>X1Q6B1</accession>
<proteinExistence type="predicted"/>
<dbReference type="EMBL" id="BARV01043502">
    <property type="protein sequence ID" value="GAI63773.1"/>
    <property type="molecule type" value="Genomic_DNA"/>
</dbReference>
<comment type="caution">
    <text evidence="5">The sequence shown here is derived from an EMBL/GenBank/DDBJ whole genome shotgun (WGS) entry which is preliminary data.</text>
</comment>
<feature type="domain" description="Soluble ligand binding" evidence="4">
    <location>
        <begin position="56"/>
        <end position="105"/>
    </location>
</feature>
<dbReference type="SUPFAM" id="SSF142019">
    <property type="entry name" value="Nqo1 FMN-binding domain-like"/>
    <property type="match status" value="1"/>
</dbReference>
<organism evidence="5">
    <name type="scientific">marine sediment metagenome</name>
    <dbReference type="NCBI Taxonomy" id="412755"/>
    <lineage>
        <taxon>unclassified sequences</taxon>
        <taxon>metagenomes</taxon>
        <taxon>ecological metagenomes</taxon>
    </lineage>
</organism>
<reference evidence="5" key="1">
    <citation type="journal article" date="2014" name="Front. Microbiol.">
        <title>High frequency of phylogenetically diverse reductive dehalogenase-homologous genes in deep subseafloor sedimentary metagenomes.</title>
        <authorList>
            <person name="Kawai M."/>
            <person name="Futagami T."/>
            <person name="Toyoda A."/>
            <person name="Takaki Y."/>
            <person name="Nishi S."/>
            <person name="Hori S."/>
            <person name="Arai W."/>
            <person name="Tsubouchi T."/>
            <person name="Morono Y."/>
            <person name="Uchiyama I."/>
            <person name="Ito T."/>
            <person name="Fujiyama A."/>
            <person name="Inagaki F."/>
            <person name="Takami H."/>
        </authorList>
    </citation>
    <scope>NUCLEOTIDE SEQUENCE</scope>
    <source>
        <strain evidence="5">Expedition CK06-06</strain>
    </source>
</reference>
<dbReference type="PANTHER" id="PTHR43578">
    <property type="entry name" value="NADH-QUINONE OXIDOREDUCTASE SUBUNIT F"/>
    <property type="match status" value="1"/>
</dbReference>
<dbReference type="SUPFAM" id="SSF142984">
    <property type="entry name" value="Nqo1 middle domain-like"/>
    <property type="match status" value="1"/>
</dbReference>
<gene>
    <name evidence="5" type="ORF">S06H3_64907</name>
</gene>
<dbReference type="PANTHER" id="PTHR43578:SF3">
    <property type="entry name" value="NADH-QUINONE OXIDOREDUCTASE SUBUNIT F"/>
    <property type="match status" value="1"/>
</dbReference>
<evidence type="ECO:0000256" key="1">
    <source>
        <dbReference type="ARBA" id="ARBA00022723"/>
    </source>
</evidence>
<protein>
    <recommendedName>
        <fullName evidence="4">Soluble ligand binding domain-containing protein</fullName>
    </recommendedName>
</protein>
<evidence type="ECO:0000313" key="5">
    <source>
        <dbReference type="EMBL" id="GAI63773.1"/>
    </source>
</evidence>
<dbReference type="Gene3D" id="3.10.20.600">
    <property type="match status" value="1"/>
</dbReference>
<sequence length="109" mass="11587">FTLPGDWRQNSHFRPVGKPTNINNVGTWGHVSAILQRGADWYASYGSEKSKGTKVFALAGKVNRTGLIEVPMGISLREIIYGVGGGILNGKRFKAIQTGGPSGGFLPAS</sequence>
<dbReference type="Gene3D" id="3.40.50.11540">
    <property type="entry name" value="NADH-ubiquinone oxidoreductase 51kDa subunit"/>
    <property type="match status" value="1"/>
</dbReference>
<keyword evidence="2" id="KW-0408">Iron</keyword>